<comment type="caution">
    <text evidence="2">The sequence shown here is derived from an EMBL/GenBank/DDBJ whole genome shotgun (WGS) entry which is preliminary data.</text>
</comment>
<dbReference type="EMBL" id="QKRW01000065">
    <property type="protein sequence ID" value="RAL58889.1"/>
    <property type="molecule type" value="Genomic_DNA"/>
</dbReference>
<sequence length="127" mass="14010">MDGRDEVAEEQRSKDNNKDAPVEDATGKGHTEEKAQKGEEKKCTSGGFDTHGLHSNLGADMLFLKESIDATAQQAKIDAKVRRMKKKQEEKQKRAAAQVEKEQGLGGRISNGEASTEDRPGEQEENR</sequence>
<dbReference type="AlphaFoldDB" id="A0A395IKH1"/>
<evidence type="ECO:0000313" key="2">
    <source>
        <dbReference type="EMBL" id="RAL58889.1"/>
    </source>
</evidence>
<feature type="compositionally biased region" description="Basic and acidic residues" evidence="1">
    <location>
        <begin position="80"/>
        <end position="103"/>
    </location>
</feature>
<organism evidence="2 3">
    <name type="scientific">Monilinia fructigena</name>
    <dbReference type="NCBI Taxonomy" id="38457"/>
    <lineage>
        <taxon>Eukaryota</taxon>
        <taxon>Fungi</taxon>
        <taxon>Dikarya</taxon>
        <taxon>Ascomycota</taxon>
        <taxon>Pezizomycotina</taxon>
        <taxon>Leotiomycetes</taxon>
        <taxon>Helotiales</taxon>
        <taxon>Sclerotiniaceae</taxon>
        <taxon>Monilinia</taxon>
    </lineage>
</organism>
<feature type="region of interest" description="Disordered" evidence="1">
    <location>
        <begin position="1"/>
        <end position="55"/>
    </location>
</feature>
<feature type="compositionally biased region" description="Basic and acidic residues" evidence="1">
    <location>
        <begin position="116"/>
        <end position="127"/>
    </location>
</feature>
<feature type="region of interest" description="Disordered" evidence="1">
    <location>
        <begin position="80"/>
        <end position="127"/>
    </location>
</feature>
<dbReference type="OrthoDB" id="5368485at2759"/>
<reference evidence="2 3" key="1">
    <citation type="submission" date="2018-06" db="EMBL/GenBank/DDBJ databases">
        <title>Genome Sequence of the Brown Rot Fungal Pathogen Monilinia fructigena.</title>
        <authorList>
            <person name="Landi L."/>
            <person name="De Miccolis Angelini R.M."/>
            <person name="Pollastro S."/>
            <person name="Abate D."/>
            <person name="Faretra F."/>
            <person name="Romanazzi G."/>
        </authorList>
    </citation>
    <scope>NUCLEOTIDE SEQUENCE [LARGE SCALE GENOMIC DNA]</scope>
    <source>
        <strain evidence="2 3">Mfrg269</strain>
    </source>
</reference>
<dbReference type="Proteomes" id="UP000249056">
    <property type="component" value="Unassembled WGS sequence"/>
</dbReference>
<gene>
    <name evidence="2" type="ORF">DID88_009309</name>
</gene>
<evidence type="ECO:0000313" key="3">
    <source>
        <dbReference type="Proteomes" id="UP000249056"/>
    </source>
</evidence>
<evidence type="ECO:0000256" key="1">
    <source>
        <dbReference type="SAM" id="MobiDB-lite"/>
    </source>
</evidence>
<accession>A0A395IKH1</accession>
<protein>
    <submittedName>
        <fullName evidence="2">Uncharacterized protein</fullName>
    </submittedName>
</protein>
<feature type="compositionally biased region" description="Basic and acidic residues" evidence="1">
    <location>
        <begin position="1"/>
        <end position="43"/>
    </location>
</feature>
<name>A0A395IKH1_9HELO</name>
<keyword evidence="3" id="KW-1185">Reference proteome</keyword>
<proteinExistence type="predicted"/>